<dbReference type="AlphaFoldDB" id="A0A443SFX9"/>
<dbReference type="Gene3D" id="3.80.10.10">
    <property type="entry name" value="Ribonuclease Inhibitor"/>
    <property type="match status" value="1"/>
</dbReference>
<dbReference type="STRING" id="299467.A0A443SFX9"/>
<evidence type="ECO:0000256" key="1">
    <source>
        <dbReference type="ARBA" id="ARBA00022614"/>
    </source>
</evidence>
<keyword evidence="4" id="KW-1185">Reference proteome</keyword>
<dbReference type="Proteomes" id="UP000288716">
    <property type="component" value="Unassembled WGS sequence"/>
</dbReference>
<dbReference type="PANTHER" id="PTHR24366:SF96">
    <property type="entry name" value="LEUCINE RICH REPEAT CONTAINING 53"/>
    <property type="match status" value="1"/>
</dbReference>
<organism evidence="3 4">
    <name type="scientific">Leptotrombidium deliense</name>
    <dbReference type="NCBI Taxonomy" id="299467"/>
    <lineage>
        <taxon>Eukaryota</taxon>
        <taxon>Metazoa</taxon>
        <taxon>Ecdysozoa</taxon>
        <taxon>Arthropoda</taxon>
        <taxon>Chelicerata</taxon>
        <taxon>Arachnida</taxon>
        <taxon>Acari</taxon>
        <taxon>Acariformes</taxon>
        <taxon>Trombidiformes</taxon>
        <taxon>Prostigmata</taxon>
        <taxon>Anystina</taxon>
        <taxon>Parasitengona</taxon>
        <taxon>Trombiculoidea</taxon>
        <taxon>Trombiculidae</taxon>
        <taxon>Leptotrombidium</taxon>
    </lineage>
</organism>
<dbReference type="EMBL" id="NCKV01002772">
    <property type="protein sequence ID" value="RWS26420.1"/>
    <property type="molecule type" value="Genomic_DNA"/>
</dbReference>
<accession>A0A443SFX9</accession>
<dbReference type="Pfam" id="PF13306">
    <property type="entry name" value="LRR_5"/>
    <property type="match status" value="1"/>
</dbReference>
<protein>
    <submittedName>
        <fullName evidence="3">Leucine-rich repeat-containing protein 15-like protein</fullName>
    </submittedName>
</protein>
<dbReference type="SUPFAM" id="SSF52058">
    <property type="entry name" value="L domain-like"/>
    <property type="match status" value="1"/>
</dbReference>
<dbReference type="InterPro" id="IPR001611">
    <property type="entry name" value="Leu-rich_rpt"/>
</dbReference>
<proteinExistence type="predicted"/>
<keyword evidence="1" id="KW-0433">Leucine-rich repeat</keyword>
<dbReference type="InterPro" id="IPR032675">
    <property type="entry name" value="LRR_dom_sf"/>
</dbReference>
<sequence length="124" mass="14628">MFSNVPVDTFHLENNGIRKIEEYAFRGSERSMKKLFLNKNFLQYFPFNEFHEYTALEILNLNHNHIEGIPKNAFQNSSLRRLNVAANKIEKIGKNAFSAAVNLEFIDFSDNDLRSKMMRFHLRI</sequence>
<dbReference type="OrthoDB" id="2020019at2759"/>
<evidence type="ECO:0000313" key="4">
    <source>
        <dbReference type="Proteomes" id="UP000288716"/>
    </source>
</evidence>
<dbReference type="InterPro" id="IPR003591">
    <property type="entry name" value="Leu-rich_rpt_typical-subtyp"/>
</dbReference>
<keyword evidence="2" id="KW-0677">Repeat</keyword>
<evidence type="ECO:0000256" key="2">
    <source>
        <dbReference type="ARBA" id="ARBA00022737"/>
    </source>
</evidence>
<reference evidence="3 4" key="1">
    <citation type="journal article" date="2018" name="Gigascience">
        <title>Genomes of trombidid mites reveal novel predicted allergens and laterally-transferred genes associated with secondary metabolism.</title>
        <authorList>
            <person name="Dong X."/>
            <person name="Chaisiri K."/>
            <person name="Xia D."/>
            <person name="Armstrong S.D."/>
            <person name="Fang Y."/>
            <person name="Donnelly M.J."/>
            <person name="Kadowaki T."/>
            <person name="McGarry J.W."/>
            <person name="Darby A.C."/>
            <person name="Makepeace B.L."/>
        </authorList>
    </citation>
    <scope>NUCLEOTIDE SEQUENCE [LARGE SCALE GENOMIC DNA]</scope>
    <source>
        <strain evidence="3">UoL-UT</strain>
    </source>
</reference>
<name>A0A443SFX9_9ACAR</name>
<dbReference type="InterPro" id="IPR026906">
    <property type="entry name" value="LRR_5"/>
</dbReference>
<dbReference type="VEuPathDB" id="VectorBase:LDEU005620"/>
<evidence type="ECO:0000313" key="3">
    <source>
        <dbReference type="EMBL" id="RWS26420.1"/>
    </source>
</evidence>
<comment type="caution">
    <text evidence="3">The sequence shown here is derived from an EMBL/GenBank/DDBJ whole genome shotgun (WGS) entry which is preliminary data.</text>
</comment>
<gene>
    <name evidence="3" type="ORF">B4U80_13762</name>
</gene>
<dbReference type="PROSITE" id="PS51450">
    <property type="entry name" value="LRR"/>
    <property type="match status" value="1"/>
</dbReference>
<dbReference type="PANTHER" id="PTHR24366">
    <property type="entry name" value="IG(IMMUNOGLOBULIN) AND LRR(LEUCINE RICH REPEAT) DOMAINS"/>
    <property type="match status" value="1"/>
</dbReference>
<dbReference type="SMART" id="SM00369">
    <property type="entry name" value="LRR_TYP"/>
    <property type="match status" value="3"/>
</dbReference>